<gene>
    <name evidence="3" type="ORF">Pme01_08060</name>
</gene>
<feature type="transmembrane region" description="Helical" evidence="2">
    <location>
        <begin position="21"/>
        <end position="38"/>
    </location>
</feature>
<evidence type="ECO:0000256" key="2">
    <source>
        <dbReference type="SAM" id="Phobius"/>
    </source>
</evidence>
<evidence type="ECO:0000313" key="3">
    <source>
        <dbReference type="EMBL" id="GII21209.1"/>
    </source>
</evidence>
<keyword evidence="2" id="KW-1133">Transmembrane helix</keyword>
<reference evidence="3" key="1">
    <citation type="submission" date="2021-01" db="EMBL/GenBank/DDBJ databases">
        <title>Whole genome shotgun sequence of Planosporangium mesophilum NBRC 109066.</title>
        <authorList>
            <person name="Komaki H."/>
            <person name="Tamura T."/>
        </authorList>
    </citation>
    <scope>NUCLEOTIDE SEQUENCE</scope>
    <source>
        <strain evidence="3">NBRC 109066</strain>
    </source>
</reference>
<keyword evidence="4" id="KW-1185">Reference proteome</keyword>
<accession>A0A8J3TAD4</accession>
<keyword evidence="2" id="KW-0472">Membrane</keyword>
<feature type="compositionally biased region" description="Basic and acidic residues" evidence="1">
    <location>
        <begin position="490"/>
        <end position="504"/>
    </location>
</feature>
<dbReference type="EMBL" id="BOON01000006">
    <property type="protein sequence ID" value="GII21209.1"/>
    <property type="molecule type" value="Genomic_DNA"/>
</dbReference>
<dbReference type="Proteomes" id="UP000599074">
    <property type="component" value="Unassembled WGS sequence"/>
</dbReference>
<feature type="transmembrane region" description="Helical" evidence="2">
    <location>
        <begin position="388"/>
        <end position="408"/>
    </location>
</feature>
<name>A0A8J3TAD4_9ACTN</name>
<feature type="transmembrane region" description="Helical" evidence="2">
    <location>
        <begin position="136"/>
        <end position="161"/>
    </location>
</feature>
<feature type="transmembrane region" description="Helical" evidence="2">
    <location>
        <begin position="74"/>
        <end position="93"/>
    </location>
</feature>
<keyword evidence="2" id="KW-0812">Transmembrane</keyword>
<sequence length="504" mass="52670">MSYVNGFKPLKSAADRPDRHPIAYFTAAFITVAVFGPYTSLPGVRTEQVAVYGSLLVGTVFCLWLRLRMTRGGALVLALLVTELLVAVLRALYPLIDLGWFSPGSAGAGLDNFLLPIACLLIGAMLVGSGADPTRLVRIVCTVLVVAMCLNAALAFVSSVYDLTWLLGRFWDKGDPQLTVAAKAAQMGRYSGVINQPFEAGALYGMSVLAATYLYRENALKLGTITLFLTLGGVLTVSKVFLLVGFPIAVWQMIRVSGARTLRLTVLVGLAVLATVAAESGLLLSSASSDYLGLLLHPSGGANGVMALYTAGRFGGASALQPVTSAVLESSPWFGFGIRGLAAPYDNAWVEALVVAGIVGAVLYTAVLVTLGVIWARRRTHVDQAQSSFAGGLVLLVIGASVGMPALTANRVATIAWLLIAFLLLSPTPKPVEPTVAASRRGLPGGVAADRRVAALAPAGALPLWSRPAAGSGPRARRGPAAAGSSVRVFVDKRSSDRDEHSVL</sequence>
<feature type="transmembrane region" description="Helical" evidence="2">
    <location>
        <begin position="50"/>
        <end position="67"/>
    </location>
</feature>
<feature type="transmembrane region" description="Helical" evidence="2">
    <location>
        <begin position="113"/>
        <end position="129"/>
    </location>
</feature>
<evidence type="ECO:0000313" key="4">
    <source>
        <dbReference type="Proteomes" id="UP000599074"/>
    </source>
</evidence>
<feature type="compositionally biased region" description="Low complexity" evidence="1">
    <location>
        <begin position="467"/>
        <end position="486"/>
    </location>
</feature>
<proteinExistence type="predicted"/>
<organism evidence="3 4">
    <name type="scientific">Planosporangium mesophilum</name>
    <dbReference type="NCBI Taxonomy" id="689768"/>
    <lineage>
        <taxon>Bacteria</taxon>
        <taxon>Bacillati</taxon>
        <taxon>Actinomycetota</taxon>
        <taxon>Actinomycetes</taxon>
        <taxon>Micromonosporales</taxon>
        <taxon>Micromonosporaceae</taxon>
        <taxon>Planosporangium</taxon>
    </lineage>
</organism>
<feature type="transmembrane region" description="Helical" evidence="2">
    <location>
        <begin position="225"/>
        <end position="250"/>
    </location>
</feature>
<dbReference type="RefSeq" id="WP_168112595.1">
    <property type="nucleotide sequence ID" value="NZ_BOON01000006.1"/>
</dbReference>
<dbReference type="AlphaFoldDB" id="A0A8J3TAD4"/>
<feature type="transmembrane region" description="Helical" evidence="2">
    <location>
        <begin position="262"/>
        <end position="284"/>
    </location>
</feature>
<evidence type="ECO:0000256" key="1">
    <source>
        <dbReference type="SAM" id="MobiDB-lite"/>
    </source>
</evidence>
<feature type="transmembrane region" description="Helical" evidence="2">
    <location>
        <begin position="352"/>
        <end position="376"/>
    </location>
</feature>
<protein>
    <recommendedName>
        <fullName evidence="5">O-antigen ligase domain-containing protein</fullName>
    </recommendedName>
</protein>
<comment type="caution">
    <text evidence="3">The sequence shown here is derived from an EMBL/GenBank/DDBJ whole genome shotgun (WGS) entry which is preliminary data.</text>
</comment>
<evidence type="ECO:0008006" key="5">
    <source>
        <dbReference type="Google" id="ProtNLM"/>
    </source>
</evidence>
<feature type="region of interest" description="Disordered" evidence="1">
    <location>
        <begin position="467"/>
        <end position="504"/>
    </location>
</feature>